<protein>
    <submittedName>
        <fullName evidence="2">Uncharacterized protein</fullName>
    </submittedName>
</protein>
<dbReference type="AlphaFoldDB" id="A0A9W8YYW9"/>
<reference evidence="2" key="1">
    <citation type="submission" date="2022-10" db="EMBL/GenBank/DDBJ databases">
        <title>Tapping the CABI collections for fungal endophytes: first genome assemblies for Collariella, Neodidymelliopsis, Ascochyta clinopodiicola, Didymella pomorum, Didymosphaeria variabile, Neocosmospora piperis and Neocucurbitaria cava.</title>
        <authorList>
            <person name="Hill R."/>
        </authorList>
    </citation>
    <scope>NUCLEOTIDE SEQUENCE</scope>
    <source>
        <strain evidence="2">IMI 355082</strain>
    </source>
</reference>
<dbReference type="EMBL" id="JAPEVB010000002">
    <property type="protein sequence ID" value="KAJ4393367.1"/>
    <property type="molecule type" value="Genomic_DNA"/>
</dbReference>
<keyword evidence="3" id="KW-1185">Reference proteome</keyword>
<evidence type="ECO:0000313" key="3">
    <source>
        <dbReference type="Proteomes" id="UP001140453"/>
    </source>
</evidence>
<feature type="chain" id="PRO_5040787608" evidence="1">
    <location>
        <begin position="17"/>
        <end position="182"/>
    </location>
</feature>
<evidence type="ECO:0000313" key="2">
    <source>
        <dbReference type="EMBL" id="KAJ4393367.1"/>
    </source>
</evidence>
<evidence type="ECO:0000256" key="1">
    <source>
        <dbReference type="SAM" id="SignalP"/>
    </source>
</evidence>
<sequence length="182" mass="19091">MLPFVFLAALAGSVAAAPRPAIGGPSVDMSEWTVRADWSRCSNASAYEAVLQGVISAPGTTAGVGIVDFQVPAHGFSGSLVLKPVGSYGFGSPYPPRMINVDVLEEADADGNFGVATYEPPKVGSTNTEIIAQVAWFTDKNQAIVPASEIEYNALQLNTSSSAATKVNPSFLRVYYCSHPAF</sequence>
<comment type="caution">
    <text evidence="2">The sequence shown here is derived from an EMBL/GenBank/DDBJ whole genome shotgun (WGS) entry which is preliminary data.</text>
</comment>
<organism evidence="2 3">
    <name type="scientific">Gnomoniopsis smithogilvyi</name>
    <dbReference type="NCBI Taxonomy" id="1191159"/>
    <lineage>
        <taxon>Eukaryota</taxon>
        <taxon>Fungi</taxon>
        <taxon>Dikarya</taxon>
        <taxon>Ascomycota</taxon>
        <taxon>Pezizomycotina</taxon>
        <taxon>Sordariomycetes</taxon>
        <taxon>Sordariomycetidae</taxon>
        <taxon>Diaporthales</taxon>
        <taxon>Gnomoniaceae</taxon>
        <taxon>Gnomoniopsis</taxon>
    </lineage>
</organism>
<feature type="signal peptide" evidence="1">
    <location>
        <begin position="1"/>
        <end position="16"/>
    </location>
</feature>
<accession>A0A9W8YYW9</accession>
<dbReference type="OrthoDB" id="5187219at2759"/>
<proteinExistence type="predicted"/>
<dbReference type="Proteomes" id="UP001140453">
    <property type="component" value="Unassembled WGS sequence"/>
</dbReference>
<keyword evidence="1" id="KW-0732">Signal</keyword>
<name>A0A9W8YYW9_9PEZI</name>
<gene>
    <name evidence="2" type="ORF">N0V93_002575</name>
</gene>